<keyword evidence="2 3" id="KW-0040">ANK repeat</keyword>
<feature type="compositionally biased region" description="Low complexity" evidence="4">
    <location>
        <begin position="274"/>
        <end position="286"/>
    </location>
</feature>
<dbReference type="InterPro" id="IPR036770">
    <property type="entry name" value="Ankyrin_rpt-contain_sf"/>
</dbReference>
<evidence type="ECO:0000313" key="5">
    <source>
        <dbReference type="EMBL" id="KJE89930.1"/>
    </source>
</evidence>
<evidence type="ECO:0000256" key="2">
    <source>
        <dbReference type="ARBA" id="ARBA00023043"/>
    </source>
</evidence>
<dbReference type="PhylomeDB" id="A0A0D2WIZ3"/>
<dbReference type="InParanoid" id="A0A0D2WIZ3"/>
<dbReference type="InterPro" id="IPR050889">
    <property type="entry name" value="Dendritic_Spine_Reg/Scaffold"/>
</dbReference>
<protein>
    <submittedName>
        <fullName evidence="5">Uncharacterized protein</fullName>
    </submittedName>
</protein>
<dbReference type="PROSITE" id="PS50297">
    <property type="entry name" value="ANK_REP_REGION"/>
    <property type="match status" value="1"/>
</dbReference>
<reference evidence="6" key="1">
    <citation type="submission" date="2011-02" db="EMBL/GenBank/DDBJ databases">
        <title>The Genome Sequence of Capsaspora owczarzaki ATCC 30864.</title>
        <authorList>
            <person name="Russ C."/>
            <person name="Cuomo C."/>
            <person name="Burger G."/>
            <person name="Gray M.W."/>
            <person name="Holland P.W.H."/>
            <person name="King N."/>
            <person name="Lang F.B.F."/>
            <person name="Roger A.J."/>
            <person name="Ruiz-Trillo I."/>
            <person name="Young S.K."/>
            <person name="Zeng Q."/>
            <person name="Gargeya S."/>
            <person name="Alvarado L."/>
            <person name="Berlin A."/>
            <person name="Chapman S.B."/>
            <person name="Chen Z."/>
            <person name="Freedman E."/>
            <person name="Gellesch M."/>
            <person name="Goldberg J."/>
            <person name="Griggs A."/>
            <person name="Gujja S."/>
            <person name="Heilman E."/>
            <person name="Heiman D."/>
            <person name="Howarth C."/>
            <person name="Mehta T."/>
            <person name="Neiman D."/>
            <person name="Pearson M."/>
            <person name="Roberts A."/>
            <person name="Saif S."/>
            <person name="Shea T."/>
            <person name="Shenoy N."/>
            <person name="Sisk P."/>
            <person name="Stolte C."/>
            <person name="Sykes S."/>
            <person name="White J."/>
            <person name="Yandava C."/>
            <person name="Haas B."/>
            <person name="Nusbaum C."/>
            <person name="Birren B."/>
        </authorList>
    </citation>
    <scope>NUCLEOTIDE SEQUENCE</scope>
    <source>
        <strain evidence="6">ATCC 30864</strain>
    </source>
</reference>
<organism evidence="5 6">
    <name type="scientific">Capsaspora owczarzaki (strain ATCC 30864)</name>
    <dbReference type="NCBI Taxonomy" id="595528"/>
    <lineage>
        <taxon>Eukaryota</taxon>
        <taxon>Filasterea</taxon>
        <taxon>Capsaspora</taxon>
    </lineage>
</organism>
<dbReference type="SUPFAM" id="SSF48403">
    <property type="entry name" value="Ankyrin repeat"/>
    <property type="match status" value="1"/>
</dbReference>
<dbReference type="Gene3D" id="1.25.40.20">
    <property type="entry name" value="Ankyrin repeat-containing domain"/>
    <property type="match status" value="1"/>
</dbReference>
<dbReference type="eggNOG" id="KOG4177">
    <property type="taxonomic scope" value="Eukaryota"/>
</dbReference>
<feature type="repeat" description="ANK" evidence="3">
    <location>
        <begin position="173"/>
        <end position="205"/>
    </location>
</feature>
<gene>
    <name evidence="5" type="ORF">CAOG_001330</name>
</gene>
<dbReference type="OrthoDB" id="194358at2759"/>
<dbReference type="SMART" id="SM00248">
    <property type="entry name" value="ANK"/>
    <property type="match status" value="4"/>
</dbReference>
<dbReference type="AlphaFoldDB" id="A0A0D2WIZ3"/>
<dbReference type="PROSITE" id="PS50088">
    <property type="entry name" value="ANK_REPEAT"/>
    <property type="match status" value="1"/>
</dbReference>
<dbReference type="PANTHER" id="PTHR24166">
    <property type="entry name" value="ROLLING PEBBLES, ISOFORM B"/>
    <property type="match status" value="1"/>
</dbReference>
<accession>A0A0D2WIZ3</accession>
<dbReference type="Pfam" id="PF12796">
    <property type="entry name" value="Ank_2"/>
    <property type="match status" value="2"/>
</dbReference>
<keyword evidence="6" id="KW-1185">Reference proteome</keyword>
<dbReference type="PANTHER" id="PTHR24166:SF48">
    <property type="entry name" value="PROTEIN VAPYRIN"/>
    <property type="match status" value="1"/>
</dbReference>
<dbReference type="InterPro" id="IPR002110">
    <property type="entry name" value="Ankyrin_rpt"/>
</dbReference>
<dbReference type="RefSeq" id="XP_004349850.1">
    <property type="nucleotide sequence ID" value="XM_004349800.2"/>
</dbReference>
<dbReference type="EMBL" id="KE346361">
    <property type="protein sequence ID" value="KJE89930.1"/>
    <property type="molecule type" value="Genomic_DNA"/>
</dbReference>
<dbReference type="STRING" id="595528.A0A0D2WIZ3"/>
<feature type="region of interest" description="Disordered" evidence="4">
    <location>
        <begin position="267"/>
        <end position="289"/>
    </location>
</feature>
<feature type="compositionally biased region" description="Low complexity" evidence="4">
    <location>
        <begin position="318"/>
        <end position="334"/>
    </location>
</feature>
<evidence type="ECO:0000256" key="3">
    <source>
        <dbReference type="PROSITE-ProRule" id="PRU00023"/>
    </source>
</evidence>
<dbReference type="Proteomes" id="UP000008743">
    <property type="component" value="Unassembled WGS sequence"/>
</dbReference>
<evidence type="ECO:0000256" key="1">
    <source>
        <dbReference type="ARBA" id="ARBA00022737"/>
    </source>
</evidence>
<evidence type="ECO:0000313" key="6">
    <source>
        <dbReference type="Proteomes" id="UP000008743"/>
    </source>
</evidence>
<name>A0A0D2WIZ3_CAPO3</name>
<proteinExistence type="predicted"/>
<feature type="region of interest" description="Disordered" evidence="4">
    <location>
        <begin position="310"/>
        <end position="334"/>
    </location>
</feature>
<sequence length="365" mass="37489">MSLLHLVCAASGGNSGTATPPVLQGVCHHASPPSSDVPHERTPEVCALVVQELLRAGASPTQLDYSGQLPLHLACAAGNDAVALALIEADPSLATSMACTADCRGSTPLMVAIRHGRTELALNLLERHMSQSLLISQDRKNWTALHWASALNAVPVMRALLTAHAPITGLTSTGKTVLHLAALEGHIEACRLLLHHGALANVVDPEGHTPAECARLRGWTTCASVIDSLAQTSQGAPKKRGHRSIHAPVAQPHAAAAVHAAHAAGLADAPSGLPSSTSNSPPMSMSAFEPIVNPGQLGLSAIADVSPASLSHTNRFHSPPLTDDSPSPSGGASPSLVLSSGIAVATFAPQDFSLDMEDLQAESSI</sequence>
<evidence type="ECO:0000256" key="4">
    <source>
        <dbReference type="SAM" id="MobiDB-lite"/>
    </source>
</evidence>
<keyword evidence="1" id="KW-0677">Repeat</keyword>